<dbReference type="Gene3D" id="3.40.47.10">
    <property type="match status" value="1"/>
</dbReference>
<sequence length="274" mass="29482">MLKVTATACIGPWGHSIEGLADYADMLKAAEEQARSIAIEPVPGFIESAFNPMVYQILKTHVESGTIRSHQKLAILLGSAFGDTATADRASQNLLQGKVHNPLLFYQSVPNSILGYASKQFGFTGMISAVSHFGNGLVSLLDLAEIYMDQPDVEQVLVIGVELQSSRSDELLAELVDSEAALRSCDHAISLLLESAKGDVLPESGDELLIYIEAVESSTEPLSTEPPVRPFAGNQGLADLVIAVDRLKKREVAAPVIIYDYEFGGGCHAIKLNR</sequence>
<protein>
    <recommendedName>
        <fullName evidence="2">Beta-ketoacyl synthase N-terminal domain-containing protein</fullName>
    </recommendedName>
</protein>
<dbReference type="RefSeq" id="WP_099519369.1">
    <property type="nucleotide sequence ID" value="NZ_CP016808.1"/>
</dbReference>
<dbReference type="SUPFAM" id="SSF53901">
    <property type="entry name" value="Thiolase-like"/>
    <property type="match status" value="1"/>
</dbReference>
<dbReference type="EMBL" id="CP016808">
    <property type="protein sequence ID" value="ANY68220.1"/>
    <property type="molecule type" value="Genomic_DNA"/>
</dbReference>
<dbReference type="InterPro" id="IPR016039">
    <property type="entry name" value="Thiolase-like"/>
</dbReference>
<name>A0A1B2DKH4_9BACL</name>
<evidence type="ECO:0008006" key="2">
    <source>
        <dbReference type="Google" id="ProtNLM"/>
    </source>
</evidence>
<dbReference type="GO" id="GO:0016746">
    <property type="term" value="F:acyltransferase activity"/>
    <property type="evidence" value="ECO:0007669"/>
    <property type="project" value="InterPro"/>
</dbReference>
<organism evidence="1">
    <name type="scientific">Paenibacillus sp. BIHB 4019</name>
    <dbReference type="NCBI Taxonomy" id="1870819"/>
    <lineage>
        <taxon>Bacteria</taxon>
        <taxon>Bacillati</taxon>
        <taxon>Bacillota</taxon>
        <taxon>Bacilli</taxon>
        <taxon>Bacillales</taxon>
        <taxon>Paenibacillaceae</taxon>
        <taxon>Paenibacillus</taxon>
    </lineage>
</organism>
<reference evidence="1" key="1">
    <citation type="submission" date="2016-08" db="EMBL/GenBank/DDBJ databases">
        <title>Complete Genome Seqeunce of Paenibacillus sp. BIHB 4019 from tea rhizoplane.</title>
        <authorList>
            <person name="Thakur R."/>
            <person name="Swarnkar M.K."/>
            <person name="Gulati A."/>
        </authorList>
    </citation>
    <scope>NUCLEOTIDE SEQUENCE [LARGE SCALE GENOMIC DNA]</scope>
    <source>
        <strain evidence="1">BIHB4019</strain>
    </source>
</reference>
<dbReference type="AlphaFoldDB" id="A0A1B2DKH4"/>
<accession>A0A1B2DKH4</accession>
<gene>
    <name evidence="1" type="ORF">BBD42_18355</name>
</gene>
<evidence type="ECO:0000313" key="1">
    <source>
        <dbReference type="EMBL" id="ANY68220.1"/>
    </source>
</evidence>
<proteinExistence type="predicted"/>